<feature type="transmembrane region" description="Helical" evidence="3">
    <location>
        <begin position="355"/>
        <end position="376"/>
    </location>
</feature>
<dbReference type="Pfam" id="PF14802">
    <property type="entry name" value="TMEM192"/>
    <property type="match status" value="1"/>
</dbReference>
<feature type="transmembrane region" description="Helical" evidence="3">
    <location>
        <begin position="323"/>
        <end position="343"/>
    </location>
</feature>
<evidence type="ECO:0000256" key="2">
    <source>
        <dbReference type="SAM" id="MobiDB-lite"/>
    </source>
</evidence>
<dbReference type="AlphaFoldDB" id="A0A4Z2B0S3"/>
<feature type="region of interest" description="Disordered" evidence="2">
    <location>
        <begin position="120"/>
        <end position="162"/>
    </location>
</feature>
<comment type="caution">
    <text evidence="4">The sequence shown here is derived from an EMBL/GenBank/DDBJ whole genome shotgun (WGS) entry which is preliminary data.</text>
</comment>
<keyword evidence="3" id="KW-0472">Membrane</keyword>
<evidence type="ECO:0000313" key="4">
    <source>
        <dbReference type="EMBL" id="TNM85797.1"/>
    </source>
</evidence>
<accession>A0A4Z2B0S3</accession>
<keyword evidence="3" id="KW-1133">Transmembrane helix</keyword>
<evidence type="ECO:0000256" key="1">
    <source>
        <dbReference type="SAM" id="Coils"/>
    </source>
</evidence>
<protein>
    <submittedName>
        <fullName evidence="4">Uncharacterized protein</fullName>
    </submittedName>
</protein>
<keyword evidence="3" id="KW-0812">Transmembrane</keyword>
<dbReference type="GO" id="GO:0051893">
    <property type="term" value="P:regulation of focal adhesion assembly"/>
    <property type="evidence" value="ECO:0007669"/>
    <property type="project" value="TreeGrafter"/>
</dbReference>
<evidence type="ECO:0000313" key="5">
    <source>
        <dbReference type="Proteomes" id="UP000516260"/>
    </source>
</evidence>
<feature type="coiled-coil region" evidence="1">
    <location>
        <begin position="2"/>
        <end position="41"/>
    </location>
</feature>
<name>A0A4Z2B0S3_9TELE</name>
<dbReference type="GO" id="GO:0032034">
    <property type="term" value="F:myosin II head/neck binding"/>
    <property type="evidence" value="ECO:0007669"/>
    <property type="project" value="TreeGrafter"/>
</dbReference>
<reference evidence="4 5" key="1">
    <citation type="submission" date="2019-04" db="EMBL/GenBank/DDBJ databases">
        <title>The sequence and de novo assembly of Takifugu bimaculatus genome using PacBio and Hi-C technologies.</title>
        <authorList>
            <person name="Xu P."/>
            <person name="Liu B."/>
            <person name="Zhou Z."/>
        </authorList>
    </citation>
    <scope>NUCLEOTIDE SEQUENCE [LARGE SCALE GENOMIC DNA]</scope>
    <source>
        <strain evidence="4">TB-2018</strain>
        <tissue evidence="4">Muscle</tissue>
    </source>
</reference>
<keyword evidence="1" id="KW-0175">Coiled coil</keyword>
<dbReference type="InterPro" id="IPR029399">
    <property type="entry name" value="TMEM192"/>
</dbReference>
<dbReference type="GO" id="GO:0001725">
    <property type="term" value="C:stress fiber"/>
    <property type="evidence" value="ECO:0007669"/>
    <property type="project" value="TreeGrafter"/>
</dbReference>
<dbReference type="Proteomes" id="UP000516260">
    <property type="component" value="Chromosome 8"/>
</dbReference>
<feature type="compositionally biased region" description="Basic and acidic residues" evidence="2">
    <location>
        <begin position="133"/>
        <end position="142"/>
    </location>
</feature>
<feature type="compositionally biased region" description="Polar residues" evidence="2">
    <location>
        <begin position="120"/>
        <end position="130"/>
    </location>
</feature>
<feature type="transmembrane region" description="Helical" evidence="3">
    <location>
        <begin position="280"/>
        <end position="302"/>
    </location>
</feature>
<feature type="region of interest" description="Disordered" evidence="2">
    <location>
        <begin position="46"/>
        <end position="89"/>
    </location>
</feature>
<gene>
    <name evidence="4" type="ORF">fugu_008068</name>
</gene>
<evidence type="ECO:0000256" key="3">
    <source>
        <dbReference type="SAM" id="Phobius"/>
    </source>
</evidence>
<dbReference type="PANTHER" id="PTHR15551">
    <property type="entry name" value="LIM DOMAIN ONLY 7"/>
    <property type="match status" value="1"/>
</dbReference>
<sequence length="442" mass="49498">MQEQYRSEQEKLKKEWEKAQLEVEEEERKHIEEERRILEETVTHLTPTGLAGQQLGQTTIVSSAPGTNENQTENAPLQENGHKMAPGNEDQHASKLHFFLDSASDAKPLKKQELWKTASLDRNPQLNQAQVVKRSESHDAVSEKQQSPLPSPQPPSPSRCVSGKRLCSGCSQPLEKGAAMIIDTLGLFFHMQCFKPPTSSVDLSRSIDEDSLVDGPLISVDALHSAIRREFQPLPTPCHASLLSILHVVYVVLSLCVGLLCELKFGQEEVCTRILGAVEGNSAILFGKVFLWVLVLLFTACAQRHHSRARSRGYLRFYRKMQGLKYLPVHVHSAGNVLLLLVIAARMSPTVHTSMLLSILGLELLVSVPCLFYYTVKVIQFNRERAPPDVSQEENPHIPSETGFREGSNLEEVVEKQADLIEYLKQHNTSLSKRLLDLTAQH</sequence>
<keyword evidence="5" id="KW-1185">Reference proteome</keyword>
<organism evidence="4 5">
    <name type="scientific">Takifugu bimaculatus</name>
    <dbReference type="NCBI Taxonomy" id="433685"/>
    <lineage>
        <taxon>Eukaryota</taxon>
        <taxon>Metazoa</taxon>
        <taxon>Chordata</taxon>
        <taxon>Craniata</taxon>
        <taxon>Vertebrata</taxon>
        <taxon>Euteleostomi</taxon>
        <taxon>Actinopterygii</taxon>
        <taxon>Neopterygii</taxon>
        <taxon>Teleostei</taxon>
        <taxon>Neoteleostei</taxon>
        <taxon>Acanthomorphata</taxon>
        <taxon>Eupercaria</taxon>
        <taxon>Tetraodontiformes</taxon>
        <taxon>Tetradontoidea</taxon>
        <taxon>Tetraodontidae</taxon>
        <taxon>Takifugu</taxon>
    </lineage>
</organism>
<dbReference type="PANTHER" id="PTHR15551:SF4">
    <property type="entry name" value="LIM AND CALPONIN HOMOLOGY DOMAINS-CONTAINING PROTEIN 1 ISOFORM X1"/>
    <property type="match status" value="1"/>
</dbReference>
<dbReference type="GO" id="GO:0051496">
    <property type="term" value="P:positive regulation of stress fiber assembly"/>
    <property type="evidence" value="ECO:0007669"/>
    <property type="project" value="TreeGrafter"/>
</dbReference>
<dbReference type="EMBL" id="SWLE01000021">
    <property type="protein sequence ID" value="TNM85797.1"/>
    <property type="molecule type" value="Genomic_DNA"/>
</dbReference>
<feature type="compositionally biased region" description="Polar residues" evidence="2">
    <location>
        <begin position="54"/>
        <end position="77"/>
    </location>
</feature>
<feature type="transmembrane region" description="Helical" evidence="3">
    <location>
        <begin position="238"/>
        <end position="260"/>
    </location>
</feature>
<proteinExistence type="predicted"/>